<feature type="domain" description="PHD-type" evidence="4">
    <location>
        <begin position="16"/>
        <end position="82"/>
    </location>
</feature>
<evidence type="ECO:0000259" key="4">
    <source>
        <dbReference type="PROSITE" id="PS51805"/>
    </source>
</evidence>
<dbReference type="Gene3D" id="3.30.40.10">
    <property type="entry name" value="Zinc/RING finger domain, C3HC4 (zinc finger)"/>
    <property type="match status" value="1"/>
</dbReference>
<evidence type="ECO:0000256" key="2">
    <source>
        <dbReference type="ARBA" id="ARBA00022771"/>
    </source>
</evidence>
<gene>
    <name evidence="5" type="ORF">APTSU1_001419700</name>
</gene>
<dbReference type="Proteomes" id="UP001623349">
    <property type="component" value="Unassembled WGS sequence"/>
</dbReference>
<dbReference type="InterPro" id="IPR013083">
    <property type="entry name" value="Znf_RING/FYVE/PHD"/>
</dbReference>
<accession>A0ABQ0FIV6</accession>
<dbReference type="EMBL" id="BAAFST010000014">
    <property type="protein sequence ID" value="GAB1298961.1"/>
    <property type="molecule type" value="Genomic_DNA"/>
</dbReference>
<keyword evidence="1" id="KW-0479">Metal-binding</keyword>
<evidence type="ECO:0000256" key="1">
    <source>
        <dbReference type="ARBA" id="ARBA00022723"/>
    </source>
</evidence>
<sequence>MAFPIGVCHLKEKMERRTCALCPEGHEWSQIYFAPSANIAAHENCLLYSSGLVECEAHDPPNTARNFDVKSVLEKIWRGGMLAVRVVITVSICLGSEGIRGLTRKEGYARFVRTKEPSWGVGKHPVPRITTYSVPRRTMQFYKLE</sequence>
<dbReference type="InterPro" id="IPR034732">
    <property type="entry name" value="EPHD"/>
</dbReference>
<keyword evidence="6" id="KW-1185">Reference proteome</keyword>
<evidence type="ECO:0000256" key="3">
    <source>
        <dbReference type="ARBA" id="ARBA00022833"/>
    </source>
</evidence>
<name>A0ABQ0FIV6_APOSI</name>
<evidence type="ECO:0000313" key="6">
    <source>
        <dbReference type="Proteomes" id="UP001623349"/>
    </source>
</evidence>
<evidence type="ECO:0000313" key="5">
    <source>
        <dbReference type="EMBL" id="GAB1298961.1"/>
    </source>
</evidence>
<keyword evidence="3" id="KW-0862">Zinc</keyword>
<dbReference type="PROSITE" id="PS51805">
    <property type="entry name" value="EPHD"/>
    <property type="match status" value="1"/>
</dbReference>
<protein>
    <submittedName>
        <fullName evidence="5">PHD finger protein 11C</fullName>
    </submittedName>
</protein>
<comment type="caution">
    <text evidence="5">The sequence shown here is derived from an EMBL/GenBank/DDBJ whole genome shotgun (WGS) entry which is preliminary data.</text>
</comment>
<proteinExistence type="predicted"/>
<reference evidence="5 6" key="1">
    <citation type="submission" date="2024-08" db="EMBL/GenBank/DDBJ databases">
        <title>The draft genome of Apodemus speciosus.</title>
        <authorList>
            <person name="Nabeshima K."/>
            <person name="Suzuki S."/>
            <person name="Onuma M."/>
        </authorList>
    </citation>
    <scope>NUCLEOTIDE SEQUENCE [LARGE SCALE GENOMIC DNA]</scope>
    <source>
        <strain evidence="5">IB14-021</strain>
    </source>
</reference>
<keyword evidence="2" id="KW-0863">Zinc-finger</keyword>
<organism evidence="5 6">
    <name type="scientific">Apodemus speciosus</name>
    <name type="common">Large Japanese field mouse</name>
    <dbReference type="NCBI Taxonomy" id="105296"/>
    <lineage>
        <taxon>Eukaryota</taxon>
        <taxon>Metazoa</taxon>
        <taxon>Chordata</taxon>
        <taxon>Craniata</taxon>
        <taxon>Vertebrata</taxon>
        <taxon>Euteleostomi</taxon>
        <taxon>Mammalia</taxon>
        <taxon>Eutheria</taxon>
        <taxon>Euarchontoglires</taxon>
        <taxon>Glires</taxon>
        <taxon>Rodentia</taxon>
        <taxon>Myomorpha</taxon>
        <taxon>Muroidea</taxon>
        <taxon>Muridae</taxon>
        <taxon>Murinae</taxon>
        <taxon>Apodemus</taxon>
    </lineage>
</organism>